<dbReference type="Gene3D" id="1.10.600.10">
    <property type="entry name" value="Farnesyl Diphosphate Synthase"/>
    <property type="match status" value="2"/>
</dbReference>
<gene>
    <name evidence="1" type="ORF">BJ322DRAFT_599274</name>
</gene>
<keyword evidence="2" id="KW-1185">Reference proteome</keyword>
<dbReference type="InterPro" id="IPR008949">
    <property type="entry name" value="Isoprenoid_synthase_dom_sf"/>
</dbReference>
<evidence type="ECO:0008006" key="3">
    <source>
        <dbReference type="Google" id="ProtNLM"/>
    </source>
</evidence>
<dbReference type="Proteomes" id="UP000736335">
    <property type="component" value="Unassembled WGS sequence"/>
</dbReference>
<evidence type="ECO:0000313" key="1">
    <source>
        <dbReference type="EMBL" id="KAF9788026.1"/>
    </source>
</evidence>
<accession>A0A9P6HKF6</accession>
<dbReference type="SUPFAM" id="SSF48576">
    <property type="entry name" value="Terpenoid synthases"/>
    <property type="match status" value="1"/>
</dbReference>
<organism evidence="1 2">
    <name type="scientific">Thelephora terrestris</name>
    <dbReference type="NCBI Taxonomy" id="56493"/>
    <lineage>
        <taxon>Eukaryota</taxon>
        <taxon>Fungi</taxon>
        <taxon>Dikarya</taxon>
        <taxon>Basidiomycota</taxon>
        <taxon>Agaricomycotina</taxon>
        <taxon>Agaricomycetes</taxon>
        <taxon>Thelephorales</taxon>
        <taxon>Thelephoraceae</taxon>
        <taxon>Thelephora</taxon>
    </lineage>
</organism>
<comment type="caution">
    <text evidence="1">The sequence shown here is derived from an EMBL/GenBank/DDBJ whole genome shotgun (WGS) entry which is preliminary data.</text>
</comment>
<reference evidence="1" key="2">
    <citation type="submission" date="2020-11" db="EMBL/GenBank/DDBJ databases">
        <authorList>
            <consortium name="DOE Joint Genome Institute"/>
            <person name="Kuo A."/>
            <person name="Miyauchi S."/>
            <person name="Kiss E."/>
            <person name="Drula E."/>
            <person name="Kohler A."/>
            <person name="Sanchez-Garcia M."/>
            <person name="Andreopoulos B."/>
            <person name="Barry K.W."/>
            <person name="Bonito G."/>
            <person name="Buee M."/>
            <person name="Carver A."/>
            <person name="Chen C."/>
            <person name="Cichocki N."/>
            <person name="Clum A."/>
            <person name="Culley D."/>
            <person name="Crous P.W."/>
            <person name="Fauchery L."/>
            <person name="Girlanda M."/>
            <person name="Hayes R."/>
            <person name="Keri Z."/>
            <person name="Labutti K."/>
            <person name="Lipzen A."/>
            <person name="Lombard V."/>
            <person name="Magnuson J."/>
            <person name="Maillard F."/>
            <person name="Morin E."/>
            <person name="Murat C."/>
            <person name="Nolan M."/>
            <person name="Ohm R."/>
            <person name="Pangilinan J."/>
            <person name="Pereira M."/>
            <person name="Perotto S."/>
            <person name="Peter M."/>
            <person name="Riley R."/>
            <person name="Sitrit Y."/>
            <person name="Stielow B."/>
            <person name="Szollosi G."/>
            <person name="Zifcakova L."/>
            <person name="Stursova M."/>
            <person name="Spatafora J.W."/>
            <person name="Tedersoo L."/>
            <person name="Vaario L.-M."/>
            <person name="Yamada A."/>
            <person name="Yan M."/>
            <person name="Wang P."/>
            <person name="Xu J."/>
            <person name="Bruns T."/>
            <person name="Baldrian P."/>
            <person name="Vilgalys R."/>
            <person name="Henrissat B."/>
            <person name="Grigoriev I.V."/>
            <person name="Hibbett D."/>
            <person name="Nagy L.G."/>
            <person name="Martin F.M."/>
        </authorList>
    </citation>
    <scope>NUCLEOTIDE SEQUENCE</scope>
    <source>
        <strain evidence="1">UH-Tt-Lm1</strain>
    </source>
</reference>
<dbReference type="EMBL" id="WIUZ02000004">
    <property type="protein sequence ID" value="KAF9788026.1"/>
    <property type="molecule type" value="Genomic_DNA"/>
</dbReference>
<protein>
    <recommendedName>
        <fullName evidence="3">Terpenoid synthase</fullName>
    </recommendedName>
</protein>
<dbReference type="OrthoDB" id="2861623at2759"/>
<sequence>MTCYHIQDLRLLLPTNNFELRINKHYSKINQSFLEWLQEPLHGDLARTKELSHHRFDLLCSLCFPTIDPPQLLRISKLCALTFLANDALIQPDPSPSQWLTRDSTPYSDLLSPENLLGVVHSMRTRQAQGLQYSPCSTSGMNALRLAGNLFSFLYPPQETNTRSSRLGLLEFLVILENAYDCKFFEELTSVTLLETLWGCTMNIAMWSQDLASYGSRHPPECGRCSVCYSIKLRGFTLQATANDIRQSLQSEVGKFIHNYDSLAARSWNNGDVLAAADAMRDCIAGLIHWLYEGEHHFGKQYEEVAKFGWVFMNTGGTGTSSSGVEVL</sequence>
<reference evidence="1" key="1">
    <citation type="journal article" date="2020" name="Nat. Commun.">
        <title>Large-scale genome sequencing of mycorrhizal fungi provides insights into the early evolution of symbiotic traits.</title>
        <authorList>
            <person name="Miyauchi S."/>
            <person name="Kiss E."/>
            <person name="Kuo A."/>
            <person name="Drula E."/>
            <person name="Kohler A."/>
            <person name="Sanchez-Garcia M."/>
            <person name="Morin E."/>
            <person name="Andreopoulos B."/>
            <person name="Barry K.W."/>
            <person name="Bonito G."/>
            <person name="Buee M."/>
            <person name="Carver A."/>
            <person name="Chen C."/>
            <person name="Cichocki N."/>
            <person name="Clum A."/>
            <person name="Culley D."/>
            <person name="Crous P.W."/>
            <person name="Fauchery L."/>
            <person name="Girlanda M."/>
            <person name="Hayes R.D."/>
            <person name="Keri Z."/>
            <person name="LaButti K."/>
            <person name="Lipzen A."/>
            <person name="Lombard V."/>
            <person name="Magnuson J."/>
            <person name="Maillard F."/>
            <person name="Murat C."/>
            <person name="Nolan M."/>
            <person name="Ohm R.A."/>
            <person name="Pangilinan J."/>
            <person name="Pereira M.F."/>
            <person name="Perotto S."/>
            <person name="Peter M."/>
            <person name="Pfister S."/>
            <person name="Riley R."/>
            <person name="Sitrit Y."/>
            <person name="Stielow J.B."/>
            <person name="Szollosi G."/>
            <person name="Zifcakova L."/>
            <person name="Stursova M."/>
            <person name="Spatafora J.W."/>
            <person name="Tedersoo L."/>
            <person name="Vaario L.M."/>
            <person name="Yamada A."/>
            <person name="Yan M."/>
            <person name="Wang P."/>
            <person name="Xu J."/>
            <person name="Bruns T."/>
            <person name="Baldrian P."/>
            <person name="Vilgalys R."/>
            <person name="Dunand C."/>
            <person name="Henrissat B."/>
            <person name="Grigoriev I.V."/>
            <person name="Hibbett D."/>
            <person name="Nagy L.G."/>
            <person name="Martin F.M."/>
        </authorList>
    </citation>
    <scope>NUCLEOTIDE SEQUENCE</scope>
    <source>
        <strain evidence="1">UH-Tt-Lm1</strain>
    </source>
</reference>
<dbReference type="AlphaFoldDB" id="A0A9P6HKF6"/>
<evidence type="ECO:0000313" key="2">
    <source>
        <dbReference type="Proteomes" id="UP000736335"/>
    </source>
</evidence>
<proteinExistence type="predicted"/>
<name>A0A9P6HKF6_9AGAM</name>